<dbReference type="GO" id="GO:0032991">
    <property type="term" value="C:protein-containing complex"/>
    <property type="evidence" value="ECO:0007669"/>
    <property type="project" value="UniProtKB-ARBA"/>
</dbReference>
<dbReference type="EMBL" id="CAJPEV010002245">
    <property type="protein sequence ID" value="CAG0896248.1"/>
    <property type="molecule type" value="Genomic_DNA"/>
</dbReference>
<dbReference type="PROSITE" id="PS51468">
    <property type="entry name" value="VIT"/>
    <property type="match status" value="1"/>
</dbReference>
<dbReference type="PANTHER" id="PTHR45737">
    <property type="entry name" value="VON WILLEBRAND FACTOR A DOMAIN-CONTAINING PROTEIN 5A"/>
    <property type="match status" value="1"/>
</dbReference>
<dbReference type="SMART" id="SM00609">
    <property type="entry name" value="VIT"/>
    <property type="match status" value="1"/>
</dbReference>
<organism evidence="2">
    <name type="scientific">Darwinula stevensoni</name>
    <dbReference type="NCBI Taxonomy" id="69355"/>
    <lineage>
        <taxon>Eukaryota</taxon>
        <taxon>Metazoa</taxon>
        <taxon>Ecdysozoa</taxon>
        <taxon>Arthropoda</taxon>
        <taxon>Crustacea</taxon>
        <taxon>Oligostraca</taxon>
        <taxon>Ostracoda</taxon>
        <taxon>Podocopa</taxon>
        <taxon>Podocopida</taxon>
        <taxon>Darwinulocopina</taxon>
        <taxon>Darwinuloidea</taxon>
        <taxon>Darwinulidae</taxon>
        <taxon>Darwinula</taxon>
    </lineage>
</organism>
<gene>
    <name evidence="2" type="ORF">DSTB1V02_LOCUS9141</name>
</gene>
<name>A0A7R9A8B4_9CRUS</name>
<dbReference type="InterPro" id="IPR013694">
    <property type="entry name" value="VIT"/>
</dbReference>
<reference evidence="2" key="1">
    <citation type="submission" date="2020-11" db="EMBL/GenBank/DDBJ databases">
        <authorList>
            <person name="Tran Van P."/>
        </authorList>
    </citation>
    <scope>NUCLEOTIDE SEQUENCE</scope>
</reference>
<evidence type="ECO:0000259" key="1">
    <source>
        <dbReference type="PROSITE" id="PS51468"/>
    </source>
</evidence>
<sequence length="326" mass="36469">MGAEGVYSGMVQLGRMFVNTFGKYKNCECGMVILWHGKYYPIPLTKVSVDVTWLDACIKVTLTQTYRNEENQPVETQYVFPMDDRAAICGFQAEIEGRKIQGQVRKKEEARHIYEESVKQGQTAFLVEETKLDIFQAKIGNLPAGSVATITLTYVTEAAAEGNALRFFLPTTIAPRYIPQGDTSEAAKVICGIDYSIFSPYPLEIQVHIETDQKVLSINSPTHKINIPSKNEVFLGGKYFKTEAKLQGASTDMDRDFVLLLETEELHKPRLTLEKSLDSTVAARVTLVPSFKLPPLKCDFIFVIDRSGSMGGEKMEKAKDALQLFL</sequence>
<dbReference type="Proteomes" id="UP000677054">
    <property type="component" value="Unassembled WGS sequence"/>
</dbReference>
<keyword evidence="3" id="KW-1185">Reference proteome</keyword>
<dbReference type="PANTHER" id="PTHR45737:SF6">
    <property type="entry name" value="VON WILLEBRAND FACTOR A DOMAIN-CONTAINING PROTEIN 5A"/>
    <property type="match status" value="1"/>
</dbReference>
<dbReference type="Pfam" id="PF08487">
    <property type="entry name" value="VIT"/>
    <property type="match status" value="1"/>
</dbReference>
<dbReference type="AlphaFoldDB" id="A0A7R9A8B4"/>
<feature type="domain" description="VIT" evidence="1">
    <location>
        <begin position="28"/>
        <end position="156"/>
    </location>
</feature>
<dbReference type="SUPFAM" id="SSF53300">
    <property type="entry name" value="vWA-like"/>
    <property type="match status" value="1"/>
</dbReference>
<feature type="non-terminal residue" evidence="2">
    <location>
        <position position="1"/>
    </location>
</feature>
<dbReference type="EMBL" id="LR901762">
    <property type="protein sequence ID" value="CAD7249343.1"/>
    <property type="molecule type" value="Genomic_DNA"/>
</dbReference>
<dbReference type="OrthoDB" id="1729737at2759"/>
<protein>
    <recommendedName>
        <fullName evidence="1">VIT domain-containing protein</fullName>
    </recommendedName>
</protein>
<dbReference type="InterPro" id="IPR036465">
    <property type="entry name" value="vWFA_dom_sf"/>
</dbReference>
<accession>A0A7R9A8B4</accession>
<dbReference type="Gene3D" id="3.40.50.410">
    <property type="entry name" value="von Willebrand factor, type A domain"/>
    <property type="match status" value="1"/>
</dbReference>
<evidence type="ECO:0000313" key="3">
    <source>
        <dbReference type="Proteomes" id="UP000677054"/>
    </source>
</evidence>
<proteinExistence type="predicted"/>
<evidence type="ECO:0000313" key="2">
    <source>
        <dbReference type="EMBL" id="CAD7249343.1"/>
    </source>
</evidence>